<dbReference type="EMBL" id="CYZT01000170">
    <property type="protein sequence ID" value="CUO78494.1"/>
    <property type="molecule type" value="Genomic_DNA"/>
</dbReference>
<name>A0A174HUC8_FLAPL</name>
<evidence type="ECO:0000313" key="1">
    <source>
        <dbReference type="EMBL" id="CUO78494.1"/>
    </source>
</evidence>
<reference evidence="1 2" key="1">
    <citation type="submission" date="2015-09" db="EMBL/GenBank/DDBJ databases">
        <authorList>
            <consortium name="Pathogen Informatics"/>
        </authorList>
    </citation>
    <scope>NUCLEOTIDE SEQUENCE [LARGE SCALE GENOMIC DNA]</scope>
    <source>
        <strain evidence="1 2">2789STDY5608854</strain>
    </source>
</reference>
<gene>
    <name evidence="1" type="ORF">ERS852411_02157</name>
</gene>
<protein>
    <submittedName>
        <fullName evidence="1">Uncharacterized protein</fullName>
    </submittedName>
</protein>
<organism evidence="1 2">
    <name type="scientific">Flavonifractor plautii</name>
    <name type="common">Fusobacterium plautii</name>
    <dbReference type="NCBI Taxonomy" id="292800"/>
    <lineage>
        <taxon>Bacteria</taxon>
        <taxon>Bacillati</taxon>
        <taxon>Bacillota</taxon>
        <taxon>Clostridia</taxon>
        <taxon>Eubacteriales</taxon>
        <taxon>Oscillospiraceae</taxon>
        <taxon>Flavonifractor</taxon>
    </lineage>
</organism>
<proteinExistence type="predicted"/>
<dbReference type="Proteomes" id="UP000095746">
    <property type="component" value="Unassembled WGS sequence"/>
</dbReference>
<dbReference type="AlphaFoldDB" id="A0A174HUC8"/>
<accession>A0A174HUC8</accession>
<evidence type="ECO:0000313" key="2">
    <source>
        <dbReference type="Proteomes" id="UP000095746"/>
    </source>
</evidence>
<sequence length="84" mass="9205">MVRADRFIGSRIAQSENEKFLWWAEGRKFSNVQCDWGARALGNMDLLPGVCHCTGKQPGLEPPAEAYHTMQSALPEQSGGGALE</sequence>